<accession>A0A8T2T020</accession>
<dbReference type="Gene3D" id="1.10.510.10">
    <property type="entry name" value="Transferase(Phosphotransferase) domain 1"/>
    <property type="match status" value="1"/>
</dbReference>
<dbReference type="SUPFAM" id="SSF51206">
    <property type="entry name" value="cAMP-binding domain-like"/>
    <property type="match status" value="2"/>
</dbReference>
<dbReference type="PROSITE" id="PS01032">
    <property type="entry name" value="PPM_1"/>
    <property type="match status" value="1"/>
</dbReference>
<keyword evidence="6" id="KW-0479">Metal-binding</keyword>
<dbReference type="Pfam" id="PF00027">
    <property type="entry name" value="cNMP_binding"/>
    <property type="match status" value="2"/>
</dbReference>
<feature type="region of interest" description="Disordered" evidence="17">
    <location>
        <begin position="34"/>
        <end position="60"/>
    </location>
</feature>
<dbReference type="SUPFAM" id="SSF81606">
    <property type="entry name" value="PP2C-like"/>
    <property type="match status" value="1"/>
</dbReference>
<dbReference type="PROSITE" id="PS50011">
    <property type="entry name" value="PROTEIN_KINASE_DOM"/>
    <property type="match status" value="1"/>
</dbReference>
<evidence type="ECO:0000313" key="22">
    <source>
        <dbReference type="Proteomes" id="UP000825935"/>
    </source>
</evidence>
<dbReference type="SUPFAM" id="SSF56112">
    <property type="entry name" value="Protein kinase-like (PK-like)"/>
    <property type="match status" value="1"/>
</dbReference>
<keyword evidence="12 16" id="KW-0904">Protein phosphatase</keyword>
<evidence type="ECO:0000256" key="5">
    <source>
        <dbReference type="ARBA" id="ARBA00022679"/>
    </source>
</evidence>
<dbReference type="PRINTS" id="PR00103">
    <property type="entry name" value="CAMPKINASE"/>
</dbReference>
<keyword evidence="7" id="KW-0547">Nucleotide-binding</keyword>
<feature type="domain" description="PPM-type phosphatase" evidence="20">
    <location>
        <begin position="98"/>
        <end position="388"/>
    </location>
</feature>
<keyword evidence="5" id="KW-0808">Transferase</keyword>
<dbReference type="InterPro" id="IPR014710">
    <property type="entry name" value="RmlC-like_jellyroll"/>
</dbReference>
<comment type="cofactor">
    <cofactor evidence="1">
        <name>Mn(2+)</name>
        <dbReference type="ChEBI" id="CHEBI:29035"/>
    </cofactor>
</comment>
<dbReference type="Gene3D" id="3.60.40.10">
    <property type="entry name" value="PPM-type phosphatase domain"/>
    <property type="match status" value="1"/>
</dbReference>
<dbReference type="GO" id="GO:0004722">
    <property type="term" value="F:protein serine/threonine phosphatase activity"/>
    <property type="evidence" value="ECO:0007669"/>
    <property type="project" value="UniProtKB-EC"/>
</dbReference>
<feature type="region of interest" description="Disordered" evidence="17">
    <location>
        <begin position="399"/>
        <end position="429"/>
    </location>
</feature>
<evidence type="ECO:0000256" key="17">
    <source>
        <dbReference type="SAM" id="MobiDB-lite"/>
    </source>
</evidence>
<dbReference type="GO" id="GO:0004691">
    <property type="term" value="F:cAMP-dependent protein kinase activity"/>
    <property type="evidence" value="ECO:0007669"/>
    <property type="project" value="TreeGrafter"/>
</dbReference>
<evidence type="ECO:0000259" key="19">
    <source>
        <dbReference type="PROSITE" id="PS50042"/>
    </source>
</evidence>
<dbReference type="PANTHER" id="PTHR24353">
    <property type="entry name" value="CYCLIC NUCLEOTIDE-DEPENDENT PROTEIN KINASE"/>
    <property type="match status" value="1"/>
</dbReference>
<dbReference type="Gene3D" id="3.30.200.20">
    <property type="entry name" value="Phosphorylase Kinase, domain 1"/>
    <property type="match status" value="1"/>
</dbReference>
<dbReference type="EMBL" id="CM035421">
    <property type="protein sequence ID" value="KAH7387902.1"/>
    <property type="molecule type" value="Genomic_DNA"/>
</dbReference>
<feature type="compositionally biased region" description="Acidic residues" evidence="17">
    <location>
        <begin position="39"/>
        <end position="54"/>
    </location>
</feature>
<dbReference type="GO" id="GO:0046872">
    <property type="term" value="F:metal ion binding"/>
    <property type="evidence" value="ECO:0007669"/>
    <property type="project" value="UniProtKB-KW"/>
</dbReference>
<dbReference type="PROSITE" id="PS51746">
    <property type="entry name" value="PPM_2"/>
    <property type="match status" value="1"/>
</dbReference>
<dbReference type="SMART" id="SM00332">
    <property type="entry name" value="PP2Cc"/>
    <property type="match status" value="1"/>
</dbReference>
<evidence type="ECO:0000256" key="7">
    <source>
        <dbReference type="ARBA" id="ARBA00022741"/>
    </source>
</evidence>
<dbReference type="InterPro" id="IPR000222">
    <property type="entry name" value="PP2C_BS"/>
</dbReference>
<comment type="catalytic activity">
    <reaction evidence="14">
        <text>O-phospho-L-seryl-[protein] + H2O = L-seryl-[protein] + phosphate</text>
        <dbReference type="Rhea" id="RHEA:20629"/>
        <dbReference type="Rhea" id="RHEA-COMP:9863"/>
        <dbReference type="Rhea" id="RHEA-COMP:11604"/>
        <dbReference type="ChEBI" id="CHEBI:15377"/>
        <dbReference type="ChEBI" id="CHEBI:29999"/>
        <dbReference type="ChEBI" id="CHEBI:43474"/>
        <dbReference type="ChEBI" id="CHEBI:83421"/>
        <dbReference type="EC" id="3.1.3.16"/>
    </reaction>
</comment>
<evidence type="ECO:0000313" key="21">
    <source>
        <dbReference type="EMBL" id="KAH7387902.1"/>
    </source>
</evidence>
<gene>
    <name evidence="21" type="ORF">KP509_16G047700</name>
</gene>
<dbReference type="GO" id="GO:0005952">
    <property type="term" value="C:cAMP-dependent protein kinase complex"/>
    <property type="evidence" value="ECO:0007669"/>
    <property type="project" value="TreeGrafter"/>
</dbReference>
<keyword evidence="4" id="KW-0723">Serine/threonine-protein kinase</keyword>
<evidence type="ECO:0000256" key="10">
    <source>
        <dbReference type="ARBA" id="ARBA00022840"/>
    </source>
</evidence>
<keyword evidence="10" id="KW-0067">ATP-binding</keyword>
<dbReference type="SMART" id="SM00220">
    <property type="entry name" value="S_TKc"/>
    <property type="match status" value="1"/>
</dbReference>
<protein>
    <recommendedName>
        <fullName evidence="3">protein-serine/threonine phosphatase</fullName>
        <ecNumber evidence="3">3.1.3.16</ecNumber>
    </recommendedName>
</protein>
<evidence type="ECO:0000256" key="3">
    <source>
        <dbReference type="ARBA" id="ARBA00013081"/>
    </source>
</evidence>
<evidence type="ECO:0000256" key="15">
    <source>
        <dbReference type="ARBA" id="ARBA00048336"/>
    </source>
</evidence>
<organism evidence="21 22">
    <name type="scientific">Ceratopteris richardii</name>
    <name type="common">Triangle waterfern</name>
    <dbReference type="NCBI Taxonomy" id="49495"/>
    <lineage>
        <taxon>Eukaryota</taxon>
        <taxon>Viridiplantae</taxon>
        <taxon>Streptophyta</taxon>
        <taxon>Embryophyta</taxon>
        <taxon>Tracheophyta</taxon>
        <taxon>Polypodiopsida</taxon>
        <taxon>Polypodiidae</taxon>
        <taxon>Polypodiales</taxon>
        <taxon>Pteridineae</taxon>
        <taxon>Pteridaceae</taxon>
        <taxon>Parkerioideae</taxon>
        <taxon>Ceratopteris</taxon>
    </lineage>
</organism>
<dbReference type="EC" id="3.1.3.16" evidence="3"/>
<dbReference type="InterPro" id="IPR036457">
    <property type="entry name" value="PPM-type-like_dom_sf"/>
</dbReference>
<evidence type="ECO:0000256" key="9">
    <source>
        <dbReference type="ARBA" id="ARBA00022801"/>
    </source>
</evidence>
<dbReference type="PANTHER" id="PTHR24353:SF127">
    <property type="entry name" value="PROTEIN PHOSPHATASE 2C AND CYCLIC NUCLEOTIDE-BINDING_KINASE DOMAIN-CONTAINING PROTEIN"/>
    <property type="match status" value="1"/>
</dbReference>
<dbReference type="PROSITE" id="PS50042">
    <property type="entry name" value="CNMP_BINDING_3"/>
    <property type="match status" value="2"/>
</dbReference>
<comment type="cofactor">
    <cofactor evidence="2">
        <name>Mg(2+)</name>
        <dbReference type="ChEBI" id="CHEBI:18420"/>
    </cofactor>
</comment>
<comment type="catalytic activity">
    <reaction evidence="15">
        <text>O-phospho-L-threonyl-[protein] + H2O = L-threonyl-[protein] + phosphate</text>
        <dbReference type="Rhea" id="RHEA:47004"/>
        <dbReference type="Rhea" id="RHEA-COMP:11060"/>
        <dbReference type="Rhea" id="RHEA-COMP:11605"/>
        <dbReference type="ChEBI" id="CHEBI:15377"/>
        <dbReference type="ChEBI" id="CHEBI:30013"/>
        <dbReference type="ChEBI" id="CHEBI:43474"/>
        <dbReference type="ChEBI" id="CHEBI:61977"/>
        <dbReference type="EC" id="3.1.3.16"/>
    </reaction>
</comment>
<evidence type="ECO:0000256" key="4">
    <source>
        <dbReference type="ARBA" id="ARBA00022527"/>
    </source>
</evidence>
<evidence type="ECO:0000256" key="8">
    <source>
        <dbReference type="ARBA" id="ARBA00022777"/>
    </source>
</evidence>
<dbReference type="InterPro" id="IPR011009">
    <property type="entry name" value="Kinase-like_dom_sf"/>
</dbReference>
<evidence type="ECO:0000256" key="12">
    <source>
        <dbReference type="ARBA" id="ARBA00022912"/>
    </source>
</evidence>
<feature type="domain" description="Protein kinase" evidence="18">
    <location>
        <begin position="749"/>
        <end position="1024"/>
    </location>
</feature>
<dbReference type="Pfam" id="PF00481">
    <property type="entry name" value="PP2C"/>
    <property type="match status" value="1"/>
</dbReference>
<dbReference type="OMA" id="VAQYEDP"/>
<evidence type="ECO:0000256" key="13">
    <source>
        <dbReference type="ARBA" id="ARBA00023211"/>
    </source>
</evidence>
<proteinExistence type="inferred from homology"/>
<evidence type="ECO:0000256" key="16">
    <source>
        <dbReference type="RuleBase" id="RU003465"/>
    </source>
</evidence>
<dbReference type="InterPro" id="IPR001932">
    <property type="entry name" value="PPM-type_phosphatase-like_dom"/>
</dbReference>
<dbReference type="CDD" id="cd00038">
    <property type="entry name" value="CAP_ED"/>
    <property type="match status" value="2"/>
</dbReference>
<dbReference type="Gene3D" id="2.60.120.10">
    <property type="entry name" value="Jelly Rolls"/>
    <property type="match status" value="2"/>
</dbReference>
<comment type="caution">
    <text evidence="21">The sequence shown here is derived from an EMBL/GenBank/DDBJ whole genome shotgun (WGS) entry which is preliminary data.</text>
</comment>
<comment type="similarity">
    <text evidence="16">Belongs to the PP2C family.</text>
</comment>
<evidence type="ECO:0000259" key="20">
    <source>
        <dbReference type="PROSITE" id="PS51746"/>
    </source>
</evidence>
<dbReference type="InterPro" id="IPR000595">
    <property type="entry name" value="cNMP-bd_dom"/>
</dbReference>
<keyword evidence="13" id="KW-0464">Manganese</keyword>
<evidence type="ECO:0000256" key="14">
    <source>
        <dbReference type="ARBA" id="ARBA00047761"/>
    </source>
</evidence>
<dbReference type="Pfam" id="PF00069">
    <property type="entry name" value="Pkinase"/>
    <property type="match status" value="1"/>
</dbReference>
<dbReference type="InterPro" id="IPR000719">
    <property type="entry name" value="Prot_kinase_dom"/>
</dbReference>
<dbReference type="AlphaFoldDB" id="A0A8T2T020"/>
<keyword evidence="9 16" id="KW-0378">Hydrolase</keyword>
<evidence type="ECO:0000256" key="11">
    <source>
        <dbReference type="ARBA" id="ARBA00022842"/>
    </source>
</evidence>
<evidence type="ECO:0000256" key="2">
    <source>
        <dbReference type="ARBA" id="ARBA00001946"/>
    </source>
</evidence>
<name>A0A8T2T020_CERRI</name>
<dbReference type="GO" id="GO:0005524">
    <property type="term" value="F:ATP binding"/>
    <property type="evidence" value="ECO:0007669"/>
    <property type="project" value="UniProtKB-KW"/>
</dbReference>
<feature type="domain" description="Cyclic nucleotide-binding" evidence="19">
    <location>
        <begin position="478"/>
        <end position="588"/>
    </location>
</feature>
<keyword evidence="22" id="KW-1185">Reference proteome</keyword>
<dbReference type="FunFam" id="3.60.40.10:FF:000007">
    <property type="entry name" value="Phosphatase 2C and cyclic nucleotide-binding/kinase domain-containing protein"/>
    <property type="match status" value="1"/>
</dbReference>
<dbReference type="Proteomes" id="UP000825935">
    <property type="component" value="Chromosome 16"/>
</dbReference>
<dbReference type="InterPro" id="IPR018490">
    <property type="entry name" value="cNMP-bd_dom_sf"/>
</dbReference>
<evidence type="ECO:0000256" key="6">
    <source>
        <dbReference type="ARBA" id="ARBA00022723"/>
    </source>
</evidence>
<evidence type="ECO:0000259" key="18">
    <source>
        <dbReference type="PROSITE" id="PS50011"/>
    </source>
</evidence>
<dbReference type="OrthoDB" id="10264738at2759"/>
<keyword evidence="8" id="KW-0418">Kinase</keyword>
<keyword evidence="11" id="KW-0460">Magnesium</keyword>
<reference evidence="21" key="1">
    <citation type="submission" date="2021-08" db="EMBL/GenBank/DDBJ databases">
        <title>WGS assembly of Ceratopteris richardii.</title>
        <authorList>
            <person name="Marchant D.B."/>
            <person name="Chen G."/>
            <person name="Jenkins J."/>
            <person name="Shu S."/>
            <person name="Leebens-Mack J."/>
            <person name="Grimwood J."/>
            <person name="Schmutz J."/>
            <person name="Soltis P."/>
            <person name="Soltis D."/>
            <person name="Chen Z.-H."/>
        </authorList>
    </citation>
    <scope>NUCLEOTIDE SEQUENCE</scope>
    <source>
        <strain evidence="21">Whitten #5841</strain>
        <tissue evidence="21">Leaf</tissue>
    </source>
</reference>
<sequence>MGCIYAKPNGGKPCFSWPWRRAAARNDLNSSARHIESMTVDEDKDGDVDAESGDEPTPLFSAADIDAGVPRLSRLSGQYLPPSGSRLATVPKYNFELRYSYLSQRGYYPEALDKANQDSFCIHTQFGRDPNDHFFGVFDGHGEYGTQCSQFVKKHLCENLLKDKHFMTDMEQAYHSAFIATNAQLHRHTIDDSMSGTTAITVLVRGKTLYVANVGDSRAVLAEKRGKDIIAMDLSSDQTPFRSDECARVKLCGARVLTLDQLEGLKNPNVQCWGGDEDDDGDPPRLWVANGMYPGTAFTRSIGDKIAEQIGVIAVPEVLVMELTPNNPFFVIASDGVFEFLTSQQVVDMVSQHTDPCNACAAVVAESYRLWLQYETRTDDITIIVVRINNLSGDTESGFGSTTLRQENNLSTNNLSPPPFRAQRQMETRPVRHEISGARRKAIESSFHGSIKEPTLELHAKSAEDVAHIEKALQGNFLFNGLTEKQRHILYDCMEKLDVKAGDIIIRQGAEDSCFYIVASGEFEVLVSQSGDGGEQDLGTVVNHYTSDNFSCFGELALMYSKPRQSSVRAVKDGSLWTLKREVFRSVLSMHYSQESRIKTLRNVDILSHLTFPQLKRLSEAMTEMSFKKGEVFVRKEELLVCLTCIVSPRQDDEVCSLYVVNDGVVQLTYHEGATWTERKETSKLVNGGNCFGEWALLGDTSTRITATALTDVDCWMVSKLKFETDVGSLHEIIQEDKRLGDRINMLRKKNAPQINVEDFANVNLSDLEWQNTVYSTDCCEIGFVLRKGTSSVISMKRYWKKKLKLLGREAQALQEKMLMRQLRPSLFVPQVISTCADTEYAAILLNTCVVGPLSLVLRAPLDENSARFLAASAVVAVDLLHKDGVVYRGISPDILMLDDKGNLQLVDFRFAKKITNERTFTICGIADFLAPEILKGQGHGFAADWWALGVLIYFMLQNELPFGSWRDSELDIYAKVARGQLQIPDTFSSEVTDLLRKLLVVEEGYRLGSDERGVDLIKQHPWFHGLNWDDMLDCQVHVPKELQTRLELALESYHIEETAHFPDFGETNLKDLNTSLWLEDW</sequence>
<dbReference type="SMART" id="SM00100">
    <property type="entry name" value="cNMP"/>
    <property type="match status" value="2"/>
</dbReference>
<evidence type="ECO:0000256" key="1">
    <source>
        <dbReference type="ARBA" id="ARBA00001936"/>
    </source>
</evidence>
<dbReference type="CDD" id="cd00143">
    <property type="entry name" value="PP2Cc"/>
    <property type="match status" value="1"/>
</dbReference>
<feature type="domain" description="Cyclic nucleotide-binding" evidence="19">
    <location>
        <begin position="606"/>
        <end position="724"/>
    </location>
</feature>